<dbReference type="Gene3D" id="1.10.10.10">
    <property type="entry name" value="Winged helix-like DNA-binding domain superfamily/Winged helix DNA-binding domain"/>
    <property type="match status" value="1"/>
</dbReference>
<reference evidence="8 9" key="1">
    <citation type="submission" date="2020-09" db="EMBL/GenBank/DDBJ databases">
        <title>Paenibacillus sp. strain PR3 16S rRNA gene Genome sequencing and assembly.</title>
        <authorList>
            <person name="Kim J."/>
        </authorList>
    </citation>
    <scope>NUCLEOTIDE SEQUENCE [LARGE SCALE GENOMIC DNA]</scope>
    <source>
        <strain evidence="8 9">PR3</strain>
    </source>
</reference>
<feature type="domain" description="RNA polymerase sigma factor 70 region 4 type 2" evidence="7">
    <location>
        <begin position="107"/>
        <end position="157"/>
    </location>
</feature>
<dbReference type="InterPro" id="IPR007627">
    <property type="entry name" value="RNA_pol_sigma70_r2"/>
</dbReference>
<name>A0ABR8N2L1_9BACL</name>
<dbReference type="InterPro" id="IPR039425">
    <property type="entry name" value="RNA_pol_sigma-70-like"/>
</dbReference>
<sequence length="252" mass="28191">MKRVEDRERMHVLVEEQHHRLKRFCRKLAGSVWDADDLAQVTWMKVWQQGAGNKLVSSSYLYRVAANAWIDICRKRRIACEELTEQIAERLSSADRAEVSPELTEAMSAVVSLLPPRQRMVMLLIEGLQFTAAETAVLLEMSEGAVKAALHRARTKLDRWRQEQVGTGRRAPRGARLSVVRSNHADEAVVYAYLEAFRTRNVTGLLLLLNADESQDVLPAVQGVHAASTQAKAGVDVVSSRMGGYDSMMYAA</sequence>
<dbReference type="InterPro" id="IPR014284">
    <property type="entry name" value="RNA_pol_sigma-70_dom"/>
</dbReference>
<feature type="domain" description="RNA polymerase sigma-70 region 2" evidence="6">
    <location>
        <begin position="13"/>
        <end position="77"/>
    </location>
</feature>
<evidence type="ECO:0000256" key="1">
    <source>
        <dbReference type="ARBA" id="ARBA00010641"/>
    </source>
</evidence>
<proteinExistence type="inferred from homology"/>
<dbReference type="InterPro" id="IPR013249">
    <property type="entry name" value="RNA_pol_sigma70_r4_t2"/>
</dbReference>
<dbReference type="CDD" id="cd06171">
    <property type="entry name" value="Sigma70_r4"/>
    <property type="match status" value="1"/>
</dbReference>
<accession>A0ABR8N2L1</accession>
<dbReference type="SUPFAM" id="SSF88946">
    <property type="entry name" value="Sigma2 domain of RNA polymerase sigma factors"/>
    <property type="match status" value="1"/>
</dbReference>
<protein>
    <submittedName>
        <fullName evidence="8">RNA polymerase sigma factor</fullName>
    </submittedName>
</protein>
<dbReference type="PANTHER" id="PTHR43133">
    <property type="entry name" value="RNA POLYMERASE ECF-TYPE SIGMA FACTO"/>
    <property type="match status" value="1"/>
</dbReference>
<evidence type="ECO:0000259" key="7">
    <source>
        <dbReference type="Pfam" id="PF08281"/>
    </source>
</evidence>
<dbReference type="EMBL" id="JACXZA010000009">
    <property type="protein sequence ID" value="MBD3922393.1"/>
    <property type="molecule type" value="Genomic_DNA"/>
</dbReference>
<dbReference type="InterPro" id="IPR013324">
    <property type="entry name" value="RNA_pol_sigma_r3/r4-like"/>
</dbReference>
<keyword evidence="3" id="KW-0731">Sigma factor</keyword>
<dbReference type="InterPro" id="IPR036388">
    <property type="entry name" value="WH-like_DNA-bd_sf"/>
</dbReference>
<dbReference type="Proteomes" id="UP000609346">
    <property type="component" value="Unassembled WGS sequence"/>
</dbReference>
<keyword evidence="5" id="KW-0804">Transcription</keyword>
<dbReference type="Pfam" id="PF08281">
    <property type="entry name" value="Sigma70_r4_2"/>
    <property type="match status" value="1"/>
</dbReference>
<dbReference type="SUPFAM" id="SSF88659">
    <property type="entry name" value="Sigma3 and sigma4 domains of RNA polymerase sigma factors"/>
    <property type="match status" value="1"/>
</dbReference>
<dbReference type="NCBIfam" id="TIGR02937">
    <property type="entry name" value="sigma70-ECF"/>
    <property type="match status" value="1"/>
</dbReference>
<dbReference type="RefSeq" id="WP_191206700.1">
    <property type="nucleotide sequence ID" value="NZ_JACXZA010000009.1"/>
</dbReference>
<dbReference type="Pfam" id="PF04542">
    <property type="entry name" value="Sigma70_r2"/>
    <property type="match status" value="1"/>
</dbReference>
<evidence type="ECO:0000256" key="4">
    <source>
        <dbReference type="ARBA" id="ARBA00023125"/>
    </source>
</evidence>
<keyword evidence="2" id="KW-0805">Transcription regulation</keyword>
<comment type="similarity">
    <text evidence="1">Belongs to the sigma-70 factor family. ECF subfamily.</text>
</comment>
<keyword evidence="9" id="KW-1185">Reference proteome</keyword>
<dbReference type="InterPro" id="IPR013325">
    <property type="entry name" value="RNA_pol_sigma_r2"/>
</dbReference>
<evidence type="ECO:0000256" key="5">
    <source>
        <dbReference type="ARBA" id="ARBA00023163"/>
    </source>
</evidence>
<evidence type="ECO:0000259" key="6">
    <source>
        <dbReference type="Pfam" id="PF04542"/>
    </source>
</evidence>
<evidence type="ECO:0000256" key="3">
    <source>
        <dbReference type="ARBA" id="ARBA00023082"/>
    </source>
</evidence>
<evidence type="ECO:0000256" key="2">
    <source>
        <dbReference type="ARBA" id="ARBA00023015"/>
    </source>
</evidence>
<evidence type="ECO:0000313" key="8">
    <source>
        <dbReference type="EMBL" id="MBD3922393.1"/>
    </source>
</evidence>
<keyword evidence="4" id="KW-0238">DNA-binding</keyword>
<gene>
    <name evidence="8" type="ORF">H8B09_26810</name>
</gene>
<organism evidence="8 9">
    <name type="scientific">Paenibacillus terricola</name>
    <dbReference type="NCBI Taxonomy" id="2763503"/>
    <lineage>
        <taxon>Bacteria</taxon>
        <taxon>Bacillati</taxon>
        <taxon>Bacillota</taxon>
        <taxon>Bacilli</taxon>
        <taxon>Bacillales</taxon>
        <taxon>Paenibacillaceae</taxon>
        <taxon>Paenibacillus</taxon>
    </lineage>
</organism>
<comment type="caution">
    <text evidence="8">The sequence shown here is derived from an EMBL/GenBank/DDBJ whole genome shotgun (WGS) entry which is preliminary data.</text>
</comment>
<evidence type="ECO:0000313" key="9">
    <source>
        <dbReference type="Proteomes" id="UP000609346"/>
    </source>
</evidence>
<dbReference type="Gene3D" id="1.10.1740.10">
    <property type="match status" value="1"/>
</dbReference>
<dbReference type="PANTHER" id="PTHR43133:SF8">
    <property type="entry name" value="RNA POLYMERASE SIGMA FACTOR HI_1459-RELATED"/>
    <property type="match status" value="1"/>
</dbReference>